<keyword evidence="3" id="KW-1185">Reference proteome</keyword>
<sequence>MNTRSKDERKPVMRLETSAFFGTKIEKGNGIVIGTSTTFYDALTQAEENKDKVLIKIHQIMYHKMGEREGRLENIMRFSGIIDRMMRDYSREAIKKLSEEDFAKIAELFKLTEEVEGKSQADKEEVFVKFFRKPYAPKGDTVREIPKDESEEEDKDELRKVECMLQGDESEDDEEE</sequence>
<dbReference type="Proteomes" id="UP000014680">
    <property type="component" value="Unassembled WGS sequence"/>
</dbReference>
<dbReference type="GeneID" id="14893613"/>
<reference evidence="2 3" key="1">
    <citation type="submission" date="2012-10" db="EMBL/GenBank/DDBJ databases">
        <authorList>
            <person name="Zafar N."/>
            <person name="Inman J."/>
            <person name="Hall N."/>
            <person name="Lorenzi H."/>
            <person name="Caler E."/>
        </authorList>
    </citation>
    <scope>NUCLEOTIDE SEQUENCE [LARGE SCALE GENOMIC DNA]</scope>
    <source>
        <strain evidence="2 3">IP1</strain>
    </source>
</reference>
<evidence type="ECO:0000313" key="3">
    <source>
        <dbReference type="Proteomes" id="UP000014680"/>
    </source>
</evidence>
<feature type="non-terminal residue" evidence="2">
    <location>
        <position position="1"/>
    </location>
</feature>
<dbReference type="KEGG" id="eiv:EIN_498720"/>
<evidence type="ECO:0000256" key="1">
    <source>
        <dbReference type="SAM" id="MobiDB-lite"/>
    </source>
</evidence>
<evidence type="ECO:0000313" key="2">
    <source>
        <dbReference type="EMBL" id="ELP94652.1"/>
    </source>
</evidence>
<dbReference type="VEuPathDB" id="AmoebaDB:EIN_498720"/>
<dbReference type="RefSeq" id="XP_004261423.1">
    <property type="nucleotide sequence ID" value="XM_004261375.1"/>
</dbReference>
<accession>A0A0A1UDK3</accession>
<feature type="non-terminal residue" evidence="2">
    <location>
        <position position="176"/>
    </location>
</feature>
<organism evidence="2 3">
    <name type="scientific">Entamoeba invadens IP1</name>
    <dbReference type="NCBI Taxonomy" id="370355"/>
    <lineage>
        <taxon>Eukaryota</taxon>
        <taxon>Amoebozoa</taxon>
        <taxon>Evosea</taxon>
        <taxon>Archamoebae</taxon>
        <taxon>Mastigamoebida</taxon>
        <taxon>Entamoebidae</taxon>
        <taxon>Entamoeba</taxon>
    </lineage>
</organism>
<name>A0A0A1UDK3_ENTIV</name>
<proteinExistence type="predicted"/>
<dbReference type="AlphaFoldDB" id="A0A0A1UDK3"/>
<dbReference type="EMBL" id="KB206184">
    <property type="protein sequence ID" value="ELP94652.1"/>
    <property type="molecule type" value="Genomic_DNA"/>
</dbReference>
<protein>
    <submittedName>
        <fullName evidence="2">Uncharacterized protein</fullName>
    </submittedName>
</protein>
<gene>
    <name evidence="2" type="ORF">EIN_498720</name>
</gene>
<feature type="region of interest" description="Disordered" evidence="1">
    <location>
        <begin position="138"/>
        <end position="176"/>
    </location>
</feature>